<feature type="compositionally biased region" description="Acidic residues" evidence="1">
    <location>
        <begin position="186"/>
        <end position="195"/>
    </location>
</feature>
<reference evidence="2" key="3">
    <citation type="submission" date="2015-04" db="UniProtKB">
        <authorList>
            <consortium name="EnsemblPlants"/>
        </authorList>
    </citation>
    <scope>IDENTIFICATION</scope>
</reference>
<name>A0A0D9VW47_9ORYZ</name>
<feature type="region of interest" description="Disordered" evidence="1">
    <location>
        <begin position="182"/>
        <end position="201"/>
    </location>
</feature>
<keyword evidence="3" id="KW-1185">Reference proteome</keyword>
<dbReference type="AlphaFoldDB" id="A0A0D9VW47"/>
<feature type="compositionally biased region" description="Gly residues" evidence="1">
    <location>
        <begin position="52"/>
        <end position="61"/>
    </location>
</feature>
<proteinExistence type="predicted"/>
<evidence type="ECO:0000313" key="2">
    <source>
        <dbReference type="EnsemblPlants" id="LPERR03G20840.1"/>
    </source>
</evidence>
<accession>A0A0D9VW47</accession>
<evidence type="ECO:0000256" key="1">
    <source>
        <dbReference type="SAM" id="MobiDB-lite"/>
    </source>
</evidence>
<protein>
    <submittedName>
        <fullName evidence="2">Uncharacterized protein</fullName>
    </submittedName>
</protein>
<dbReference type="Proteomes" id="UP000032180">
    <property type="component" value="Chromosome 3"/>
</dbReference>
<sequence>MPQLMALEVVARRDASFWPATGTTGERSLHTGKRGLCIPKNGPYEVHDLGVLGEGRGGDGGAGEEEARGAGEEGRPGEWWGEEEGEDEDKEKRESPENEEMLQPLPLIWLGLIFASGRYNGPLATLILASYQACDPGFYPYTATEDFPEGMEEGARRRIADAVESIMVGFDGTLAAFQLAYREDPPAEDNAEDSPNDPPAA</sequence>
<feature type="compositionally biased region" description="Basic and acidic residues" evidence="1">
    <location>
        <begin position="65"/>
        <end position="76"/>
    </location>
</feature>
<feature type="region of interest" description="Disordered" evidence="1">
    <location>
        <begin position="50"/>
        <end position="99"/>
    </location>
</feature>
<evidence type="ECO:0000313" key="3">
    <source>
        <dbReference type="Proteomes" id="UP000032180"/>
    </source>
</evidence>
<reference evidence="2 3" key="1">
    <citation type="submission" date="2012-08" db="EMBL/GenBank/DDBJ databases">
        <title>Oryza genome evolution.</title>
        <authorList>
            <person name="Wing R.A."/>
        </authorList>
    </citation>
    <scope>NUCLEOTIDE SEQUENCE</scope>
</reference>
<dbReference type="EnsemblPlants" id="LPERR03G20840.1">
    <property type="protein sequence ID" value="LPERR03G20840.1"/>
    <property type="gene ID" value="LPERR03G20840"/>
</dbReference>
<reference evidence="3" key="2">
    <citation type="submission" date="2013-12" db="EMBL/GenBank/DDBJ databases">
        <authorList>
            <person name="Yu Y."/>
            <person name="Lee S."/>
            <person name="de Baynast K."/>
            <person name="Wissotski M."/>
            <person name="Liu L."/>
            <person name="Talag J."/>
            <person name="Goicoechea J."/>
            <person name="Angelova A."/>
            <person name="Jetty R."/>
            <person name="Kudrna D."/>
            <person name="Golser W."/>
            <person name="Rivera L."/>
            <person name="Zhang J."/>
            <person name="Wing R."/>
        </authorList>
    </citation>
    <scope>NUCLEOTIDE SEQUENCE</scope>
</reference>
<dbReference type="HOGENOM" id="CLU_1362182_0_0_1"/>
<feature type="compositionally biased region" description="Acidic residues" evidence="1">
    <location>
        <begin position="80"/>
        <end position="89"/>
    </location>
</feature>
<organism evidence="2 3">
    <name type="scientific">Leersia perrieri</name>
    <dbReference type="NCBI Taxonomy" id="77586"/>
    <lineage>
        <taxon>Eukaryota</taxon>
        <taxon>Viridiplantae</taxon>
        <taxon>Streptophyta</taxon>
        <taxon>Embryophyta</taxon>
        <taxon>Tracheophyta</taxon>
        <taxon>Spermatophyta</taxon>
        <taxon>Magnoliopsida</taxon>
        <taxon>Liliopsida</taxon>
        <taxon>Poales</taxon>
        <taxon>Poaceae</taxon>
        <taxon>BOP clade</taxon>
        <taxon>Oryzoideae</taxon>
        <taxon>Oryzeae</taxon>
        <taxon>Oryzinae</taxon>
        <taxon>Leersia</taxon>
    </lineage>
</organism>
<dbReference type="Gramene" id="LPERR03G20840.1">
    <property type="protein sequence ID" value="LPERR03G20840.1"/>
    <property type="gene ID" value="LPERR03G20840"/>
</dbReference>